<dbReference type="Pfam" id="PF13561">
    <property type="entry name" value="adh_short_C2"/>
    <property type="match status" value="1"/>
</dbReference>
<comment type="similarity">
    <text evidence="1">Belongs to the short-chain dehydrogenases/reductases (SDR) family.</text>
</comment>
<proteinExistence type="inferred from homology"/>
<dbReference type="InterPro" id="IPR002347">
    <property type="entry name" value="SDR_fam"/>
</dbReference>
<dbReference type="PRINTS" id="PR00080">
    <property type="entry name" value="SDRFAMILY"/>
</dbReference>
<accession>A0A1E3RET1</accession>
<protein>
    <submittedName>
        <fullName evidence="4">Short-chain dehydrogenase</fullName>
    </submittedName>
</protein>
<dbReference type="Proteomes" id="UP000094053">
    <property type="component" value="Unassembled WGS sequence"/>
</dbReference>
<dbReference type="SMART" id="SM00822">
    <property type="entry name" value="PKS_KR"/>
    <property type="match status" value="1"/>
</dbReference>
<dbReference type="AlphaFoldDB" id="A0A1E3RET1"/>
<evidence type="ECO:0000256" key="1">
    <source>
        <dbReference type="ARBA" id="ARBA00006484"/>
    </source>
</evidence>
<dbReference type="PROSITE" id="PS00061">
    <property type="entry name" value="ADH_SHORT"/>
    <property type="match status" value="1"/>
</dbReference>
<dbReference type="PANTHER" id="PTHR43639:SF1">
    <property type="entry name" value="SHORT-CHAIN DEHYDROGENASE_REDUCTASE FAMILY PROTEIN"/>
    <property type="match status" value="1"/>
</dbReference>
<keyword evidence="5" id="KW-1185">Reference proteome</keyword>
<dbReference type="RefSeq" id="WP_069415694.1">
    <property type="nucleotide sequence ID" value="NZ_JACKUL010000028.1"/>
</dbReference>
<dbReference type="EMBL" id="MIHA01000018">
    <property type="protein sequence ID" value="ODQ87907.1"/>
    <property type="molecule type" value="Genomic_DNA"/>
</dbReference>
<reference evidence="5" key="1">
    <citation type="submission" date="2016-09" db="EMBL/GenBank/DDBJ databases">
        <authorList>
            <person name="Greninger A.L."/>
            <person name="Jerome K.R."/>
            <person name="Mcnair B."/>
            <person name="Wallis C."/>
            <person name="Fang F."/>
        </authorList>
    </citation>
    <scope>NUCLEOTIDE SEQUENCE [LARGE SCALE GENOMIC DNA]</scope>
    <source>
        <strain evidence="5">M6</strain>
    </source>
</reference>
<evidence type="ECO:0000313" key="5">
    <source>
        <dbReference type="Proteomes" id="UP000094053"/>
    </source>
</evidence>
<dbReference type="PANTHER" id="PTHR43639">
    <property type="entry name" value="OXIDOREDUCTASE, SHORT-CHAIN DEHYDROGENASE/REDUCTASE FAMILY (AFU_ORTHOLOGUE AFUA_5G02870)"/>
    <property type="match status" value="1"/>
</dbReference>
<dbReference type="InterPro" id="IPR020904">
    <property type="entry name" value="Sc_DH/Rdtase_CS"/>
</dbReference>
<evidence type="ECO:0000256" key="2">
    <source>
        <dbReference type="ARBA" id="ARBA00023002"/>
    </source>
</evidence>
<dbReference type="CDD" id="cd05233">
    <property type="entry name" value="SDR_c"/>
    <property type="match status" value="1"/>
</dbReference>
<evidence type="ECO:0000313" key="4">
    <source>
        <dbReference type="EMBL" id="ODQ87907.1"/>
    </source>
</evidence>
<name>A0A1E3RET1_MYCFV</name>
<gene>
    <name evidence="4" type="ORF">BHQ18_21615</name>
</gene>
<dbReference type="Gene3D" id="3.40.50.720">
    <property type="entry name" value="NAD(P)-binding Rossmann-like Domain"/>
    <property type="match status" value="1"/>
</dbReference>
<dbReference type="InterPro" id="IPR057326">
    <property type="entry name" value="KR_dom"/>
</dbReference>
<dbReference type="SUPFAM" id="SSF51735">
    <property type="entry name" value="NAD(P)-binding Rossmann-fold domains"/>
    <property type="match status" value="1"/>
</dbReference>
<keyword evidence="2" id="KW-0560">Oxidoreductase</keyword>
<dbReference type="InterPro" id="IPR036291">
    <property type="entry name" value="NAD(P)-bd_dom_sf"/>
</dbReference>
<dbReference type="STRING" id="1776.BHQ18_21615"/>
<sequence length="249" mass="26063">MESRLAGKVALVTGAGQGVGRGIALALARNGARVVLAGRTKSKCDDVAAEIVAEGGTAAAVQCDVTNRDEVTRAVEYAVNNYGGLDIQVNNAQSAVQKPIVDTTDDDVDLCFRSGAMATLYGMQAAYPHLVARSGGSIVNLGSSTAIDGNRMFGPYAMAKEAIRGLSRVAAREWGADNIRVNVVVPNAMSPGAEQFREQHPDRFARQVAAIPLRRMGDPHDDIGRAVASLVSDDCSYITGQTIMLTGGA</sequence>
<dbReference type="GO" id="GO:0016491">
    <property type="term" value="F:oxidoreductase activity"/>
    <property type="evidence" value="ECO:0007669"/>
    <property type="project" value="UniProtKB-KW"/>
</dbReference>
<dbReference type="OrthoDB" id="4380821at2"/>
<feature type="domain" description="Ketoreductase" evidence="3">
    <location>
        <begin position="8"/>
        <end position="182"/>
    </location>
</feature>
<dbReference type="FunFam" id="3.40.50.720:FF:000084">
    <property type="entry name" value="Short-chain dehydrogenase reductase"/>
    <property type="match status" value="1"/>
</dbReference>
<organism evidence="4 5">
    <name type="scientific">Mycolicibacterium flavescens</name>
    <name type="common">Mycobacterium flavescens</name>
    <dbReference type="NCBI Taxonomy" id="1776"/>
    <lineage>
        <taxon>Bacteria</taxon>
        <taxon>Bacillati</taxon>
        <taxon>Actinomycetota</taxon>
        <taxon>Actinomycetes</taxon>
        <taxon>Mycobacteriales</taxon>
        <taxon>Mycobacteriaceae</taxon>
        <taxon>Mycolicibacterium</taxon>
    </lineage>
</organism>
<evidence type="ECO:0000259" key="3">
    <source>
        <dbReference type="SMART" id="SM00822"/>
    </source>
</evidence>
<dbReference type="PRINTS" id="PR00081">
    <property type="entry name" value="GDHRDH"/>
</dbReference>
<comment type="caution">
    <text evidence="4">The sequence shown here is derived from an EMBL/GenBank/DDBJ whole genome shotgun (WGS) entry which is preliminary data.</text>
</comment>